<organism evidence="2 3">
    <name type="scientific">Mycolicibacterium agri</name>
    <name type="common">Mycobacterium agri</name>
    <dbReference type="NCBI Taxonomy" id="36811"/>
    <lineage>
        <taxon>Bacteria</taxon>
        <taxon>Bacillati</taxon>
        <taxon>Actinomycetota</taxon>
        <taxon>Actinomycetes</taxon>
        <taxon>Mycobacteriales</taxon>
        <taxon>Mycobacteriaceae</taxon>
        <taxon>Mycolicibacterium</taxon>
    </lineage>
</organism>
<dbReference type="InterPro" id="IPR035923">
    <property type="entry name" value="TT1751-like_sf"/>
</dbReference>
<dbReference type="Pfam" id="PF03625">
    <property type="entry name" value="DUF302"/>
    <property type="match status" value="1"/>
</dbReference>
<sequence length="177" mass="18997">MADAITEIPFNGLRLRFDSAKSFEALVDALLADIGRQPAPLYDLVAESDNWDGFERAVQRYVGPSGFMLFAAVDHGGWIVKAGIHRRVVRVVLGNPLIAITMLRHDITAGLFAPVEVLLTEEAGNRSALTYVAPSSLIVVEPNEPLEAAARELDAKLKALALSVTGSADQLSTRSAS</sequence>
<reference evidence="2 3" key="1">
    <citation type="journal article" date="2019" name="Emerg. Microbes Infect.">
        <title>Comprehensive subspecies identification of 175 nontuberculous mycobacteria species based on 7547 genomic profiles.</title>
        <authorList>
            <person name="Matsumoto Y."/>
            <person name="Kinjo T."/>
            <person name="Motooka D."/>
            <person name="Nabeya D."/>
            <person name="Jung N."/>
            <person name="Uechi K."/>
            <person name="Horii T."/>
            <person name="Iida T."/>
            <person name="Fujita J."/>
            <person name="Nakamura S."/>
        </authorList>
    </citation>
    <scope>NUCLEOTIDE SEQUENCE [LARGE SCALE GENOMIC DNA]</scope>
    <source>
        <strain evidence="2 3">JCM 6377</strain>
    </source>
</reference>
<dbReference type="AlphaFoldDB" id="A0A7I9VYJ9"/>
<evidence type="ECO:0000313" key="3">
    <source>
        <dbReference type="Proteomes" id="UP000465302"/>
    </source>
</evidence>
<dbReference type="CDD" id="cd14797">
    <property type="entry name" value="DUF302"/>
    <property type="match status" value="1"/>
</dbReference>
<comment type="caution">
    <text evidence="2">The sequence shown here is derived from an EMBL/GenBank/DDBJ whole genome shotgun (WGS) entry which is preliminary data.</text>
</comment>
<feature type="domain" description="DUF302" evidence="1">
    <location>
        <begin position="73"/>
        <end position="134"/>
    </location>
</feature>
<dbReference type="SUPFAM" id="SSF103247">
    <property type="entry name" value="TT1751-like"/>
    <property type="match status" value="1"/>
</dbReference>
<evidence type="ECO:0000313" key="2">
    <source>
        <dbReference type="EMBL" id="GFG50279.1"/>
    </source>
</evidence>
<dbReference type="EMBL" id="BLKS01000001">
    <property type="protein sequence ID" value="GFG50279.1"/>
    <property type="molecule type" value="Genomic_DNA"/>
</dbReference>
<protein>
    <recommendedName>
        <fullName evidence="1">DUF302 domain-containing protein</fullName>
    </recommendedName>
</protein>
<dbReference type="Gene3D" id="3.30.310.70">
    <property type="entry name" value="TT1751-like domain"/>
    <property type="match status" value="1"/>
</dbReference>
<proteinExistence type="predicted"/>
<dbReference type="Proteomes" id="UP000465302">
    <property type="component" value="Unassembled WGS sequence"/>
</dbReference>
<name>A0A7I9VYJ9_MYCAG</name>
<accession>A0A7I9VYJ9</accession>
<gene>
    <name evidence="2" type="ORF">MAGR_17200</name>
</gene>
<dbReference type="InterPro" id="IPR005180">
    <property type="entry name" value="DUF302"/>
</dbReference>
<evidence type="ECO:0000259" key="1">
    <source>
        <dbReference type="Pfam" id="PF03625"/>
    </source>
</evidence>